<keyword evidence="2" id="KW-0732">Signal</keyword>
<dbReference type="GO" id="GO:0006955">
    <property type="term" value="P:immune response"/>
    <property type="evidence" value="ECO:0007669"/>
    <property type="project" value="InterPro"/>
</dbReference>
<dbReference type="GO" id="GO:0005615">
    <property type="term" value="C:extracellular space"/>
    <property type="evidence" value="ECO:0007669"/>
    <property type="project" value="UniProtKB-KW"/>
</dbReference>
<dbReference type="OMA" id="QIPMDCC"/>
<keyword evidence="1" id="KW-0202">Cytokine</keyword>
<evidence type="ECO:0000256" key="1">
    <source>
        <dbReference type="ARBA" id="ARBA00022514"/>
    </source>
</evidence>
<evidence type="ECO:0000256" key="2">
    <source>
        <dbReference type="SAM" id="SignalP"/>
    </source>
</evidence>
<keyword evidence="6" id="KW-1185">Reference proteome</keyword>
<evidence type="ECO:0000259" key="3">
    <source>
        <dbReference type="SMART" id="SM00199"/>
    </source>
</evidence>
<dbReference type="OrthoDB" id="8900217at2759"/>
<dbReference type="Proteomes" id="UP000007303">
    <property type="component" value="Unassembled WGS sequence"/>
</dbReference>
<dbReference type="SUPFAM" id="SSF54117">
    <property type="entry name" value="Interleukin 8-like chemokines"/>
    <property type="match status" value="1"/>
</dbReference>
<dbReference type="GO" id="GO:0008009">
    <property type="term" value="F:chemokine activity"/>
    <property type="evidence" value="ECO:0007669"/>
    <property type="project" value="InterPro"/>
</dbReference>
<evidence type="ECO:0000313" key="4">
    <source>
        <dbReference type="EMBL" id="CAG07792.1"/>
    </source>
</evidence>
<sequence>MALFGDAKLVLCLFFAICCYMTVTQAEVPADCCLSVTNAEVIKHAIVDYRRQVAGQGCTLNATILVTRRQKQLCAPASERWVEDVVAHVKQLRKCCNKAKCRQANKKKRCLGVKAE</sequence>
<feature type="domain" description="Chemokine interleukin-8-like" evidence="3">
    <location>
        <begin position="29"/>
        <end position="89"/>
    </location>
</feature>
<reference evidence="4" key="2">
    <citation type="submission" date="2004-02" db="EMBL/GenBank/DDBJ databases">
        <authorList>
            <consortium name="Genoscope"/>
            <consortium name="Whitehead Institute Centre for Genome Research"/>
        </authorList>
    </citation>
    <scope>NUCLEOTIDE SEQUENCE</scope>
</reference>
<dbReference type="GeneTree" id="ENSGT00730000112019"/>
<evidence type="ECO:0000313" key="5">
    <source>
        <dbReference type="Ensembl" id="ENSTNIP00000018427.1"/>
    </source>
</evidence>
<proteinExistence type="predicted"/>
<evidence type="ECO:0000313" key="6">
    <source>
        <dbReference type="Proteomes" id="UP000007303"/>
    </source>
</evidence>
<feature type="signal peptide" evidence="2">
    <location>
        <begin position="1"/>
        <end position="26"/>
    </location>
</feature>
<dbReference type="KEGG" id="tng:GSTEN00028583G001"/>
<dbReference type="Pfam" id="PF00048">
    <property type="entry name" value="IL8"/>
    <property type="match status" value="1"/>
</dbReference>
<dbReference type="Ensembl" id="ENSTNIT00000018653.1">
    <property type="protein sequence ID" value="ENSTNIP00000018427.1"/>
    <property type="gene ID" value="ENSTNIG00000015363.1"/>
</dbReference>
<dbReference type="EMBL" id="CAAE01014993">
    <property type="protein sequence ID" value="CAG07792.1"/>
    <property type="molecule type" value="Genomic_DNA"/>
</dbReference>
<dbReference type="Gene3D" id="2.40.50.40">
    <property type="match status" value="1"/>
</dbReference>
<dbReference type="SMART" id="SM00199">
    <property type="entry name" value="SCY"/>
    <property type="match status" value="1"/>
</dbReference>
<feature type="chain" id="PRO_5014105032" evidence="2">
    <location>
        <begin position="27"/>
        <end position="116"/>
    </location>
</feature>
<organism evidence="4">
    <name type="scientific">Tetraodon nigroviridis</name>
    <name type="common">Spotted green pufferfish</name>
    <name type="synonym">Chelonodon nigroviridis</name>
    <dbReference type="NCBI Taxonomy" id="99883"/>
    <lineage>
        <taxon>Eukaryota</taxon>
        <taxon>Metazoa</taxon>
        <taxon>Chordata</taxon>
        <taxon>Craniata</taxon>
        <taxon>Vertebrata</taxon>
        <taxon>Euteleostomi</taxon>
        <taxon>Actinopterygii</taxon>
        <taxon>Neopterygii</taxon>
        <taxon>Teleostei</taxon>
        <taxon>Neoteleostei</taxon>
        <taxon>Acanthomorphata</taxon>
        <taxon>Eupercaria</taxon>
        <taxon>Tetraodontiformes</taxon>
        <taxon>Tetradontoidea</taxon>
        <taxon>Tetraodontidae</taxon>
        <taxon>Tetraodon</taxon>
    </lineage>
</organism>
<dbReference type="InterPro" id="IPR036048">
    <property type="entry name" value="Interleukin_8-like_sf"/>
</dbReference>
<dbReference type="InterPro" id="IPR001811">
    <property type="entry name" value="Chemokine_IL8-like_dom"/>
</dbReference>
<accession>Q4RUZ0</accession>
<dbReference type="HOGENOM" id="CLU_141716_3_0_1"/>
<name>Q4RUZ0_TETNG</name>
<gene>
    <name evidence="4" type="ORF">GSTENG00028583001</name>
</gene>
<dbReference type="AlphaFoldDB" id="Q4RUZ0"/>
<dbReference type="STRING" id="99883.ENSTNIP00000018427"/>
<reference evidence="5" key="3">
    <citation type="submission" date="2025-05" db="UniProtKB">
        <authorList>
            <consortium name="Ensembl"/>
        </authorList>
    </citation>
    <scope>IDENTIFICATION</scope>
</reference>
<protein>
    <submittedName>
        <fullName evidence="4">(spotted green pufferfish) hypothetical protein</fullName>
    </submittedName>
</protein>
<reference evidence="4 6" key="1">
    <citation type="journal article" date="2004" name="Nature">
        <title>Genome duplication in the teleost fish Tetraodon nigroviridis reveals the early vertebrate proto-karyotype.</title>
        <authorList>
            <person name="Jaillon O."/>
            <person name="Aury J.-M."/>
            <person name="Brunet F."/>
            <person name="Petit J.-L."/>
            <person name="Stange-Thomann N."/>
            <person name="Mauceli E."/>
            <person name="Bouneau L."/>
            <person name="Fischer C."/>
            <person name="Ozouf-Costaz C."/>
            <person name="Bernot A."/>
            <person name="Nicaud S."/>
            <person name="Jaffe D."/>
            <person name="Fisher S."/>
            <person name="Lutfalla G."/>
            <person name="Dossat C."/>
            <person name="Segurens B."/>
            <person name="Dasilva C."/>
            <person name="Salanoubat M."/>
            <person name="Levy M."/>
            <person name="Boudet N."/>
            <person name="Castellano S."/>
            <person name="Anthouard V."/>
            <person name="Jubin C."/>
            <person name="Castelli V."/>
            <person name="Katinka M."/>
            <person name="Vacherie B."/>
            <person name="Biemont C."/>
            <person name="Skalli Z."/>
            <person name="Cattolico L."/>
            <person name="Poulain J."/>
            <person name="De Berardinis V."/>
            <person name="Cruaud C."/>
            <person name="Duprat S."/>
            <person name="Brottier P."/>
            <person name="Coutanceau J.-P."/>
            <person name="Gouzy J."/>
            <person name="Parra G."/>
            <person name="Lardier G."/>
            <person name="Chapple C."/>
            <person name="McKernan K.J."/>
            <person name="McEwan P."/>
            <person name="Bosak S."/>
            <person name="Kellis M."/>
            <person name="Volff J.-N."/>
            <person name="Guigo R."/>
            <person name="Zody M.C."/>
            <person name="Mesirov J."/>
            <person name="Lindblad-Toh K."/>
            <person name="Birren B."/>
            <person name="Nusbaum C."/>
            <person name="Kahn D."/>
            <person name="Robinson-Rechavi M."/>
            <person name="Laudet V."/>
            <person name="Schachter V."/>
            <person name="Quetier F."/>
            <person name="Saurin W."/>
            <person name="Scarpelli C."/>
            <person name="Wincker P."/>
            <person name="Lander E.S."/>
            <person name="Weissenbach J."/>
            <person name="Roest Crollius H."/>
        </authorList>
    </citation>
    <scope>NUCLEOTIDE SEQUENCE [LARGE SCALE GENOMIC DNA]</scope>
</reference>